<dbReference type="AlphaFoldDB" id="A0A1I4GFN7"/>
<organism evidence="1 2">
    <name type="scientific">Halanaerobium salsuginis</name>
    <dbReference type="NCBI Taxonomy" id="29563"/>
    <lineage>
        <taxon>Bacteria</taxon>
        <taxon>Bacillati</taxon>
        <taxon>Bacillota</taxon>
        <taxon>Clostridia</taxon>
        <taxon>Halanaerobiales</taxon>
        <taxon>Halanaerobiaceae</taxon>
        <taxon>Halanaerobium</taxon>
    </lineage>
</organism>
<dbReference type="Pfam" id="PF07892">
    <property type="entry name" value="DUF1667"/>
    <property type="match status" value="1"/>
</dbReference>
<sequence>MIETKTLTCVACPKGCEVTIEYEGNEIIEIKGNTCPQGSAYAREEIVAPTRILPTTVIVKAGALPLVPVKTSKAIPLEIIPDAMEIIAKLEIEAPVKMGDVILKNILETGADVVATRNLPVLKA</sequence>
<dbReference type="EMBL" id="FOTI01000006">
    <property type="protein sequence ID" value="SFL28097.1"/>
    <property type="molecule type" value="Genomic_DNA"/>
</dbReference>
<protein>
    <submittedName>
        <fullName evidence="1">CxxC motif-containing protein</fullName>
    </submittedName>
</protein>
<dbReference type="InterPro" id="IPR012460">
    <property type="entry name" value="DUF1667"/>
</dbReference>
<name>A0A1I4GFN7_9FIRM</name>
<dbReference type="PANTHER" id="PTHR39450">
    <property type="entry name" value="MOLYBDOPTERIN OXIDOREDUCTASE, 4FE-4S CLUSTER-BINDING SUBUNIT"/>
    <property type="match status" value="1"/>
</dbReference>
<dbReference type="RefSeq" id="WP_089859726.1">
    <property type="nucleotide sequence ID" value="NZ_FOTI01000006.1"/>
</dbReference>
<dbReference type="OrthoDB" id="9811531at2"/>
<proteinExistence type="predicted"/>
<gene>
    <name evidence="1" type="ORF">SAMN02983006_00695</name>
</gene>
<dbReference type="SUPFAM" id="SSF160148">
    <property type="entry name" value="CPE0013-like"/>
    <property type="match status" value="1"/>
</dbReference>
<dbReference type="Gene3D" id="3.10.530.10">
    <property type="entry name" value="CPE0013-like"/>
    <property type="match status" value="1"/>
</dbReference>
<evidence type="ECO:0000313" key="2">
    <source>
        <dbReference type="Proteomes" id="UP000199006"/>
    </source>
</evidence>
<accession>A0A1I4GFN7</accession>
<dbReference type="PANTHER" id="PTHR39450:SF1">
    <property type="entry name" value="DUF1667 DOMAIN-CONTAINING PROTEIN"/>
    <property type="match status" value="1"/>
</dbReference>
<keyword evidence="2" id="KW-1185">Reference proteome</keyword>
<dbReference type="InterPro" id="IPR036593">
    <property type="entry name" value="CPE0013-like_sf"/>
</dbReference>
<reference evidence="1 2" key="1">
    <citation type="submission" date="2016-10" db="EMBL/GenBank/DDBJ databases">
        <authorList>
            <person name="de Groot N.N."/>
        </authorList>
    </citation>
    <scope>NUCLEOTIDE SEQUENCE [LARGE SCALE GENOMIC DNA]</scope>
    <source>
        <strain evidence="1 2">ATCC 51327</strain>
    </source>
</reference>
<dbReference type="STRING" id="29563.SAMN02983006_00695"/>
<evidence type="ECO:0000313" key="1">
    <source>
        <dbReference type="EMBL" id="SFL28097.1"/>
    </source>
</evidence>
<dbReference type="Proteomes" id="UP000199006">
    <property type="component" value="Unassembled WGS sequence"/>
</dbReference>